<organism evidence="3 4">
    <name type="scientific">Halanaerobacter jeridensis</name>
    <dbReference type="NCBI Taxonomy" id="706427"/>
    <lineage>
        <taxon>Bacteria</taxon>
        <taxon>Bacillati</taxon>
        <taxon>Bacillota</taxon>
        <taxon>Clostridia</taxon>
        <taxon>Halanaerobiales</taxon>
        <taxon>Halobacteroidaceae</taxon>
        <taxon>Halanaerobacter</taxon>
    </lineage>
</organism>
<dbReference type="GO" id="GO:0016791">
    <property type="term" value="F:phosphatase activity"/>
    <property type="evidence" value="ECO:0007669"/>
    <property type="project" value="TreeGrafter"/>
</dbReference>
<reference evidence="3" key="1">
    <citation type="submission" date="2021-01" db="EMBL/GenBank/DDBJ databases">
        <title>Genomic Encyclopedia of Type Strains, Phase IV (KMG-IV): sequencing the most valuable type-strain genomes for metagenomic binning, comparative biology and taxonomic classification.</title>
        <authorList>
            <person name="Goeker M."/>
        </authorList>
    </citation>
    <scope>NUCLEOTIDE SEQUENCE</scope>
    <source>
        <strain evidence="3">DSM 23230</strain>
    </source>
</reference>
<dbReference type="InterPro" id="IPR001932">
    <property type="entry name" value="PPM-type_phosphatase-like_dom"/>
</dbReference>
<evidence type="ECO:0000256" key="1">
    <source>
        <dbReference type="ARBA" id="ARBA00022801"/>
    </source>
</evidence>
<protein>
    <submittedName>
        <fullName evidence="3">Serine phosphatase RsbU (Regulator of sigma subunit)</fullName>
    </submittedName>
</protein>
<dbReference type="PANTHER" id="PTHR43156:SF2">
    <property type="entry name" value="STAGE II SPORULATION PROTEIN E"/>
    <property type="match status" value="1"/>
</dbReference>
<dbReference type="Gene3D" id="3.60.40.10">
    <property type="entry name" value="PPM-type phosphatase domain"/>
    <property type="match status" value="1"/>
</dbReference>
<dbReference type="RefSeq" id="WP_239551095.1">
    <property type="nucleotide sequence ID" value="NZ_JAFBDQ010000010.1"/>
</dbReference>
<keyword evidence="4" id="KW-1185">Reference proteome</keyword>
<dbReference type="Proteomes" id="UP000774000">
    <property type="component" value="Unassembled WGS sequence"/>
</dbReference>
<dbReference type="SUPFAM" id="SSF81606">
    <property type="entry name" value="PP2C-like"/>
    <property type="match status" value="1"/>
</dbReference>
<dbReference type="EMBL" id="JAFBDQ010000010">
    <property type="protein sequence ID" value="MBM7557173.1"/>
    <property type="molecule type" value="Genomic_DNA"/>
</dbReference>
<feature type="domain" description="PPM-type phosphatase" evidence="2">
    <location>
        <begin position="2"/>
        <end position="121"/>
    </location>
</feature>
<evidence type="ECO:0000313" key="4">
    <source>
        <dbReference type="Proteomes" id="UP000774000"/>
    </source>
</evidence>
<gene>
    <name evidence="3" type="ORF">JOC47_002028</name>
</gene>
<evidence type="ECO:0000313" key="3">
    <source>
        <dbReference type="EMBL" id="MBM7557173.1"/>
    </source>
</evidence>
<keyword evidence="1" id="KW-0378">Hydrolase</keyword>
<dbReference type="AlphaFoldDB" id="A0A938XPL6"/>
<name>A0A938XPL6_9FIRM</name>
<proteinExistence type="predicted"/>
<sequence length="124" mass="13902">MLSIDLVTAKAEFSKVGSVSSFIKRGQEINMVKSTSLPIGILNQIEVEPTQLQLHDGDFIIMITDGILESAENLMIKEEWIIKLLKNNLIDDPNSLAQYILQKAQQNSNNNDDMTVLVIRVDKC</sequence>
<evidence type="ECO:0000259" key="2">
    <source>
        <dbReference type="Pfam" id="PF07228"/>
    </source>
</evidence>
<comment type="caution">
    <text evidence="3">The sequence shown here is derived from an EMBL/GenBank/DDBJ whole genome shotgun (WGS) entry which is preliminary data.</text>
</comment>
<dbReference type="InterPro" id="IPR052016">
    <property type="entry name" value="Bact_Sigma-Reg"/>
</dbReference>
<dbReference type="PANTHER" id="PTHR43156">
    <property type="entry name" value="STAGE II SPORULATION PROTEIN E-RELATED"/>
    <property type="match status" value="1"/>
</dbReference>
<accession>A0A938XPL6</accession>
<dbReference type="InterPro" id="IPR036457">
    <property type="entry name" value="PPM-type-like_dom_sf"/>
</dbReference>
<dbReference type="Pfam" id="PF07228">
    <property type="entry name" value="SpoIIE"/>
    <property type="match status" value="1"/>
</dbReference>